<proteinExistence type="predicted"/>
<organism evidence="1">
    <name type="scientific">Ignisphaera aggregans</name>
    <dbReference type="NCBI Taxonomy" id="334771"/>
    <lineage>
        <taxon>Archaea</taxon>
        <taxon>Thermoproteota</taxon>
        <taxon>Thermoprotei</taxon>
        <taxon>Desulfurococcales</taxon>
        <taxon>Desulfurococcaceae</taxon>
        <taxon>Ignisphaera</taxon>
    </lineage>
</organism>
<evidence type="ECO:0000313" key="1">
    <source>
        <dbReference type="EMBL" id="HGI87769.1"/>
    </source>
</evidence>
<gene>
    <name evidence="1" type="ORF">ENV14_05175</name>
</gene>
<protein>
    <submittedName>
        <fullName evidence="1">Uncharacterized protein</fullName>
    </submittedName>
</protein>
<dbReference type="EMBL" id="DTFF01000044">
    <property type="protein sequence ID" value="HGI87769.1"/>
    <property type="molecule type" value="Genomic_DNA"/>
</dbReference>
<accession>A0A7C4FHB5</accession>
<sequence>MVNAVFYVERFVHKVVHEGYTPSEEEVKVVGELLGQPTRKIDVVLSRYRQVFGWYVVKRCAEADANVKLCIYTWNQRAPFRLFPLALHAFGTVLLFKGGEPVEVLAYPMPKALSFAKSPGLSREKFGNTVPREVTERVDGWQVAAYFNPILGKWMFATRYVLHNMFFEAGKLVVEDFSSIANPYVYVAHKLAEESGLYNKLSRFEKGWTLTFVLKGPEPAITKPPYPMGDDYPKYKLYLLFARDPSGKLYTWRESRALLDYETPQYVEPEPLEKLYEKVVNRLDVRSYMAYVDTQDPENPIIAELESELYPDAMNVKYLYDAKSAAIISSEGFGGRLAEMVEEFVKGAVIGIDVAVKSFAKLLEGVMDIDVVAMSIVEVLESYKPGHGVSGDEIRAALKSGNIKRVVKKVFSTLLEGKSIATKATIDTVNQFVEELRIRIATDRNTQHLI</sequence>
<dbReference type="AlphaFoldDB" id="A0A7C4FHB5"/>
<name>A0A7C4FHB5_9CREN</name>
<reference evidence="1" key="1">
    <citation type="journal article" date="2020" name="mSystems">
        <title>Genome- and Community-Level Interaction Insights into Carbon Utilization and Element Cycling Functions of Hydrothermarchaeota in Hydrothermal Sediment.</title>
        <authorList>
            <person name="Zhou Z."/>
            <person name="Liu Y."/>
            <person name="Xu W."/>
            <person name="Pan J."/>
            <person name="Luo Z.H."/>
            <person name="Li M."/>
        </authorList>
    </citation>
    <scope>NUCLEOTIDE SEQUENCE [LARGE SCALE GENOMIC DNA]</scope>
    <source>
        <strain evidence="1">SpSt-732</strain>
    </source>
</reference>
<comment type="caution">
    <text evidence="1">The sequence shown here is derived from an EMBL/GenBank/DDBJ whole genome shotgun (WGS) entry which is preliminary data.</text>
</comment>